<dbReference type="InterPro" id="IPR029060">
    <property type="entry name" value="PIN-like_dom_sf"/>
</dbReference>
<evidence type="ECO:0000259" key="1">
    <source>
        <dbReference type="Pfam" id="PF01850"/>
    </source>
</evidence>
<dbReference type="Pfam" id="PF01850">
    <property type="entry name" value="PIN"/>
    <property type="match status" value="1"/>
</dbReference>
<name>A0A7C3YDH0_9EURY</name>
<protein>
    <submittedName>
        <fullName evidence="2">Type II toxin-antitoxin system VapC family toxin</fullName>
    </submittedName>
</protein>
<feature type="domain" description="PIN" evidence="1">
    <location>
        <begin position="7"/>
        <end position="139"/>
    </location>
</feature>
<dbReference type="EMBL" id="DTPI01000038">
    <property type="protein sequence ID" value="HGE67057.1"/>
    <property type="molecule type" value="Genomic_DNA"/>
</dbReference>
<reference evidence="2" key="1">
    <citation type="journal article" date="2020" name="mSystems">
        <title>Genome- and Community-Level Interaction Insights into Carbon Utilization and Element Cycling Functions of Hydrothermarchaeota in Hydrothermal Sediment.</title>
        <authorList>
            <person name="Zhou Z."/>
            <person name="Liu Y."/>
            <person name="Xu W."/>
            <person name="Pan J."/>
            <person name="Luo Z.H."/>
            <person name="Li M."/>
        </authorList>
    </citation>
    <scope>NUCLEOTIDE SEQUENCE [LARGE SCALE GENOMIC DNA]</scope>
    <source>
        <strain evidence="2">SpSt-97</strain>
    </source>
</reference>
<evidence type="ECO:0000313" key="2">
    <source>
        <dbReference type="EMBL" id="HGE67057.1"/>
    </source>
</evidence>
<gene>
    <name evidence="2" type="ORF">ENX77_08105</name>
</gene>
<sequence>MPDQVFYFDTMLLIAYLKGEKERDLYKTAKDIIGKLKGMRARGHPIEVRISALVVAEVINKFREQMKDLQEDLLGRFLKLINELNIEITFPNKEAIECARELLNEDTYLKPTDAMIVAQFLTERMAESVTLYTVDKDLYNSRAIMDRLDKIHKIKDS</sequence>
<dbReference type="InterPro" id="IPR002716">
    <property type="entry name" value="PIN_dom"/>
</dbReference>
<comment type="caution">
    <text evidence="2">The sequence shown here is derived from an EMBL/GenBank/DDBJ whole genome shotgun (WGS) entry which is preliminary data.</text>
</comment>
<dbReference type="AlphaFoldDB" id="A0A7C3YDH0"/>
<accession>A0A7C3YDH0</accession>
<dbReference type="SUPFAM" id="SSF88723">
    <property type="entry name" value="PIN domain-like"/>
    <property type="match status" value="1"/>
</dbReference>
<organism evidence="2">
    <name type="scientific">Geoglobus ahangari</name>
    <dbReference type="NCBI Taxonomy" id="113653"/>
    <lineage>
        <taxon>Archaea</taxon>
        <taxon>Methanobacteriati</taxon>
        <taxon>Methanobacteriota</taxon>
        <taxon>Archaeoglobi</taxon>
        <taxon>Archaeoglobales</taxon>
        <taxon>Archaeoglobaceae</taxon>
        <taxon>Geoglobus</taxon>
    </lineage>
</organism>
<proteinExistence type="predicted"/>
<dbReference type="Gene3D" id="3.40.50.1010">
    <property type="entry name" value="5'-nuclease"/>
    <property type="match status" value="1"/>
</dbReference>